<feature type="compositionally biased region" description="Low complexity" evidence="5">
    <location>
        <begin position="1263"/>
        <end position="1274"/>
    </location>
</feature>
<dbReference type="SUPFAM" id="SSF117281">
    <property type="entry name" value="Kelch motif"/>
    <property type="match status" value="2"/>
</dbReference>
<feature type="region of interest" description="Disordered" evidence="5">
    <location>
        <begin position="1215"/>
        <end position="1275"/>
    </location>
</feature>
<comment type="caution">
    <text evidence="7">The sequence shown here is derived from an EMBL/GenBank/DDBJ whole genome shotgun (WGS) entry which is preliminary data.</text>
</comment>
<keyword evidence="1" id="KW-0880">Kelch repeat</keyword>
<feature type="region of interest" description="Disordered" evidence="5">
    <location>
        <begin position="1"/>
        <end position="20"/>
    </location>
</feature>
<feature type="region of interest" description="Disordered" evidence="5">
    <location>
        <begin position="935"/>
        <end position="992"/>
    </location>
</feature>
<protein>
    <recommendedName>
        <fullName evidence="6">BTB domain-containing protein</fullName>
    </recommendedName>
</protein>
<evidence type="ECO:0000256" key="1">
    <source>
        <dbReference type="ARBA" id="ARBA00022441"/>
    </source>
</evidence>
<evidence type="ECO:0000313" key="7">
    <source>
        <dbReference type="EMBL" id="KAH8035549.1"/>
    </source>
</evidence>
<name>A0A9J6EN82_RHIMP</name>
<feature type="coiled-coil region" evidence="4">
    <location>
        <begin position="598"/>
        <end position="693"/>
    </location>
</feature>
<feature type="coiled-coil region" evidence="4">
    <location>
        <begin position="721"/>
        <end position="805"/>
    </location>
</feature>
<evidence type="ECO:0000259" key="6">
    <source>
        <dbReference type="PROSITE" id="PS50097"/>
    </source>
</evidence>
<keyword evidence="8" id="KW-1185">Reference proteome</keyword>
<dbReference type="Gene3D" id="2.120.10.80">
    <property type="entry name" value="Kelch-type beta propeller"/>
    <property type="match status" value="2"/>
</dbReference>
<dbReference type="InterPro" id="IPR011333">
    <property type="entry name" value="SKP1/BTB/POZ_sf"/>
</dbReference>
<dbReference type="Pfam" id="PF00651">
    <property type="entry name" value="BTB"/>
    <property type="match status" value="1"/>
</dbReference>
<evidence type="ECO:0000313" key="8">
    <source>
        <dbReference type="Proteomes" id="UP000821866"/>
    </source>
</evidence>
<dbReference type="Gene3D" id="1.25.40.420">
    <property type="match status" value="1"/>
</dbReference>
<feature type="domain" description="BTB" evidence="6">
    <location>
        <begin position="136"/>
        <end position="204"/>
    </location>
</feature>
<dbReference type="VEuPathDB" id="VectorBase:LOC119180546"/>
<dbReference type="EMBL" id="JABSTU010000003">
    <property type="protein sequence ID" value="KAH8035549.1"/>
    <property type="molecule type" value="Genomic_DNA"/>
</dbReference>
<accession>A0A9J6EN82</accession>
<dbReference type="Pfam" id="PF07707">
    <property type="entry name" value="BACK"/>
    <property type="match status" value="1"/>
</dbReference>
<feature type="compositionally biased region" description="Low complexity" evidence="5">
    <location>
        <begin position="57"/>
        <end position="72"/>
    </location>
</feature>
<reference evidence="7" key="2">
    <citation type="submission" date="2021-09" db="EMBL/GenBank/DDBJ databases">
        <authorList>
            <person name="Jia N."/>
            <person name="Wang J."/>
            <person name="Shi W."/>
            <person name="Du L."/>
            <person name="Sun Y."/>
            <person name="Zhan W."/>
            <person name="Jiang J."/>
            <person name="Wang Q."/>
            <person name="Zhang B."/>
            <person name="Ji P."/>
            <person name="Sakyi L.B."/>
            <person name="Cui X."/>
            <person name="Yuan T."/>
            <person name="Jiang B."/>
            <person name="Yang W."/>
            <person name="Lam T.T.-Y."/>
            <person name="Chang Q."/>
            <person name="Ding S."/>
            <person name="Wang X."/>
            <person name="Zhu J."/>
            <person name="Ruan X."/>
            <person name="Zhao L."/>
            <person name="Wei J."/>
            <person name="Que T."/>
            <person name="Du C."/>
            <person name="Cheng J."/>
            <person name="Dai P."/>
            <person name="Han X."/>
            <person name="Huang E."/>
            <person name="Gao Y."/>
            <person name="Liu J."/>
            <person name="Shao H."/>
            <person name="Ye R."/>
            <person name="Li L."/>
            <person name="Wei W."/>
            <person name="Wang X."/>
            <person name="Wang C."/>
            <person name="Huo Q."/>
            <person name="Li W."/>
            <person name="Guo W."/>
            <person name="Chen H."/>
            <person name="Chen S."/>
            <person name="Zhou L."/>
            <person name="Zhou L."/>
            <person name="Ni X."/>
            <person name="Tian J."/>
            <person name="Zhou Y."/>
            <person name="Sheng Y."/>
            <person name="Liu T."/>
            <person name="Pan Y."/>
            <person name="Xia L."/>
            <person name="Li J."/>
            <person name="Zhao F."/>
            <person name="Cao W."/>
        </authorList>
    </citation>
    <scope>NUCLEOTIDE SEQUENCE</scope>
    <source>
        <strain evidence="7">Rmic-2018</strain>
        <tissue evidence="7">Larvae</tissue>
    </source>
</reference>
<gene>
    <name evidence="7" type="ORF">HPB51_006305</name>
</gene>
<sequence length="1470" mass="161858">MDGHQPSESSGARPDCQEGEGRGLVCRVCRPWSARRRRPGSRCFRVGARRADDDQDASSPRSSPQPSWSSGDGDWEDLAEQRRSSSYPREVLTSLESLWRERTLCDVEIDASGEGVVQAHSPGWSSFISLVKLSRTRDKFSLHLDPLLGMRRVVLAAGIPYFRAMFTSNLRESQAHRVSIRGVGLRAMELIVRFAYTGRIEVDEKNVCQLLLAANMLQVQRITNACCRFLERQLDPSNCIGIAEFCQQHHIRELQDRAERFAEQHFSMVCRLDEFLSLPRPRLFELLRRDGLNVSSEVEVYEALVRWVRHDERRRAGDLERALKKAVRCHRLAPSFLRRQLAHCALLRDTPGCADYLADVVRDLTSHRGCSCCGERCPSVPSLLYVAGGYLRRSLNTVDCFSAESDSWSALPPLPLERSGPGGAFLGGLLYVVGGRVLRPPTELGEDVPVVHCLDPARNCWSERCPMGVPRHRLGVAVLDGLLYAVAGSHGTNCLSSVERYDPSTDEWTSVASLSLARYGLGAAVVRRRLYAVGGCDSTTKFGTVERYCPELDRWDVVAPLKEIAISNGDICAGLRIHEAMEPQGHEASQGVRSLIGAAIAEAALAEEQLRIDEMHQRRLEEQLEGINLEVQHYREMVQSDENAVDIAQDNIKTKEANTKLHRQLHEPTEKKVSALEKQLEEERRISAEQSANLEASTKRVEKRCRRVKDLQERVKRPYNIDSMEKQIAELEEAVAMKRAAVRECDEALQKLRAEKKRAAQDSLNNSFIEIARLYIQRACGRKKVEVVRDEVQQLESTKALLQSKAWEQTQERAPQVTWPSQLRPVGETPQNQPCSMSLDETTSSHFEVLALPSTSRQSAPVEAPKSLEKGPPPHCPTPNLSPQLMPPPQSRVPIRPRSTSGGRQLDTLMHLGKLESLLPSACLPKPQASQRKSVLIPFGNYDTTPPSCKKPRIGDNGASSSTSASKPARQHPQVPSSERTSSSLAVKTTSVPADAQHKGNLAHFQSQVIPSQSAATNDALSISMQASSKTPQDKRPVAASSMGIHTSAPRDQMSAGHTRQQEDLTLRRAQVSQCSVDQHSLKELSTAGPSRTAQREPLLQSLATSRLSSNEVQADRPLHPAQRARPSDSQQAMEEIDLAGPSHLAQGEPAKLLSTSPNWMMGLQQQQSHQVQFEWQVTEQMGLPVPNLVPGAPAKAASVLAKSGMSLQEPQLHRTVPPAQPAPARGQRPTSALTHLPGPSRAMQKALHPSTASSSRSKKMQEPQPVGQPPEGGHALEETAAANFSHAEHKQPAQSFVTSSHWEIRGEQFPQQGGRQETTDSQISKEFPPEFSLVAGPSSPTASVGSAGYNLFEDDDDSGQGTVAFGKHIYVIGGYDGRGQVTSVERYDTDLDFWEMVAPLNTRRSALSAAVLDGKIFALGGYDGQEYLSTVEVYDPTTNVWTTGHPMPSCKSGQASCSSPAPCVLHKVS</sequence>
<feature type="region of interest" description="Disordered" evidence="5">
    <location>
        <begin position="1105"/>
        <end position="1133"/>
    </location>
</feature>
<dbReference type="InterPro" id="IPR000210">
    <property type="entry name" value="BTB/POZ_dom"/>
</dbReference>
<feature type="region of interest" description="Disordered" evidence="5">
    <location>
        <begin position="35"/>
        <end position="82"/>
    </location>
</feature>
<proteinExistence type="predicted"/>
<evidence type="ECO:0000256" key="3">
    <source>
        <dbReference type="ARBA" id="ARBA00023203"/>
    </source>
</evidence>
<dbReference type="SUPFAM" id="SSF54695">
    <property type="entry name" value="POZ domain"/>
    <property type="match status" value="1"/>
</dbReference>
<dbReference type="PANTHER" id="PTHR24412">
    <property type="entry name" value="KELCH PROTEIN"/>
    <property type="match status" value="1"/>
</dbReference>
<organism evidence="7 8">
    <name type="scientific">Rhipicephalus microplus</name>
    <name type="common">Cattle tick</name>
    <name type="synonym">Boophilus microplus</name>
    <dbReference type="NCBI Taxonomy" id="6941"/>
    <lineage>
        <taxon>Eukaryota</taxon>
        <taxon>Metazoa</taxon>
        <taxon>Ecdysozoa</taxon>
        <taxon>Arthropoda</taxon>
        <taxon>Chelicerata</taxon>
        <taxon>Arachnida</taxon>
        <taxon>Acari</taxon>
        <taxon>Parasitiformes</taxon>
        <taxon>Ixodida</taxon>
        <taxon>Ixodoidea</taxon>
        <taxon>Ixodidae</taxon>
        <taxon>Rhipicephalinae</taxon>
        <taxon>Rhipicephalus</taxon>
        <taxon>Boophilus</taxon>
    </lineage>
</organism>
<feature type="region of interest" description="Disordered" evidence="5">
    <location>
        <begin position="1077"/>
        <end position="1096"/>
    </location>
</feature>
<keyword evidence="3" id="KW-0009">Actin-binding</keyword>
<dbReference type="Gene3D" id="3.30.710.10">
    <property type="entry name" value="Potassium Channel Kv1.1, Chain A"/>
    <property type="match status" value="1"/>
</dbReference>
<evidence type="ECO:0000256" key="5">
    <source>
        <dbReference type="SAM" id="MobiDB-lite"/>
    </source>
</evidence>
<dbReference type="InterPro" id="IPR006652">
    <property type="entry name" value="Kelch_1"/>
</dbReference>
<dbReference type="Pfam" id="PF01344">
    <property type="entry name" value="Kelch_1"/>
    <property type="match status" value="5"/>
</dbReference>
<dbReference type="Proteomes" id="UP000821866">
    <property type="component" value="Chromosome 11"/>
</dbReference>
<dbReference type="SMART" id="SM00225">
    <property type="entry name" value="BTB"/>
    <property type="match status" value="1"/>
</dbReference>
<evidence type="ECO:0000256" key="2">
    <source>
        <dbReference type="ARBA" id="ARBA00022737"/>
    </source>
</evidence>
<reference evidence="7" key="1">
    <citation type="journal article" date="2020" name="Cell">
        <title>Large-Scale Comparative Analyses of Tick Genomes Elucidate Their Genetic Diversity and Vector Capacities.</title>
        <authorList>
            <consortium name="Tick Genome and Microbiome Consortium (TIGMIC)"/>
            <person name="Jia N."/>
            <person name="Wang J."/>
            <person name="Shi W."/>
            <person name="Du L."/>
            <person name="Sun Y."/>
            <person name="Zhan W."/>
            <person name="Jiang J.F."/>
            <person name="Wang Q."/>
            <person name="Zhang B."/>
            <person name="Ji P."/>
            <person name="Bell-Sakyi L."/>
            <person name="Cui X.M."/>
            <person name="Yuan T.T."/>
            <person name="Jiang B.G."/>
            <person name="Yang W.F."/>
            <person name="Lam T.T."/>
            <person name="Chang Q.C."/>
            <person name="Ding S.J."/>
            <person name="Wang X.J."/>
            <person name="Zhu J.G."/>
            <person name="Ruan X.D."/>
            <person name="Zhao L."/>
            <person name="Wei J.T."/>
            <person name="Ye R.Z."/>
            <person name="Que T.C."/>
            <person name="Du C.H."/>
            <person name="Zhou Y.H."/>
            <person name="Cheng J.X."/>
            <person name="Dai P.F."/>
            <person name="Guo W.B."/>
            <person name="Han X.H."/>
            <person name="Huang E.J."/>
            <person name="Li L.F."/>
            <person name="Wei W."/>
            <person name="Gao Y.C."/>
            <person name="Liu J.Z."/>
            <person name="Shao H.Z."/>
            <person name="Wang X."/>
            <person name="Wang C.C."/>
            <person name="Yang T.C."/>
            <person name="Huo Q.B."/>
            <person name="Li W."/>
            <person name="Chen H.Y."/>
            <person name="Chen S.E."/>
            <person name="Zhou L.G."/>
            <person name="Ni X.B."/>
            <person name="Tian J.H."/>
            <person name="Sheng Y."/>
            <person name="Liu T."/>
            <person name="Pan Y.S."/>
            <person name="Xia L.Y."/>
            <person name="Li J."/>
            <person name="Zhao F."/>
            <person name="Cao W.C."/>
        </authorList>
    </citation>
    <scope>NUCLEOTIDE SEQUENCE</scope>
    <source>
        <strain evidence="7">Rmic-2018</strain>
    </source>
</reference>
<keyword evidence="2" id="KW-0677">Repeat</keyword>
<feature type="region of interest" description="Disordered" evidence="5">
    <location>
        <begin position="854"/>
        <end position="905"/>
    </location>
</feature>
<keyword evidence="4" id="KW-0175">Coiled coil</keyword>
<dbReference type="SMART" id="SM00612">
    <property type="entry name" value="Kelch"/>
    <property type="match status" value="6"/>
</dbReference>
<dbReference type="InterPro" id="IPR015915">
    <property type="entry name" value="Kelch-typ_b-propeller"/>
</dbReference>
<dbReference type="FunFam" id="1.25.40.420:FF:000001">
    <property type="entry name" value="Kelch-like family member 12"/>
    <property type="match status" value="1"/>
</dbReference>
<evidence type="ECO:0000256" key="4">
    <source>
        <dbReference type="SAM" id="Coils"/>
    </source>
</evidence>
<dbReference type="GO" id="GO:0003779">
    <property type="term" value="F:actin binding"/>
    <property type="evidence" value="ECO:0007669"/>
    <property type="project" value="UniProtKB-KW"/>
</dbReference>
<dbReference type="PANTHER" id="PTHR24412:SF401">
    <property type="entry name" value="FI11917P"/>
    <property type="match status" value="1"/>
</dbReference>
<feature type="compositionally biased region" description="Polar residues" evidence="5">
    <location>
        <begin position="1"/>
        <end position="10"/>
    </location>
</feature>
<dbReference type="InterPro" id="IPR011705">
    <property type="entry name" value="BACK"/>
</dbReference>
<dbReference type="PROSITE" id="PS50097">
    <property type="entry name" value="BTB"/>
    <property type="match status" value="1"/>
</dbReference>
<dbReference type="SMART" id="SM00875">
    <property type="entry name" value="BACK"/>
    <property type="match status" value="1"/>
</dbReference>
<feature type="compositionally biased region" description="Polar residues" evidence="5">
    <location>
        <begin position="974"/>
        <end position="992"/>
    </location>
</feature>